<comment type="subunit">
    <text evidence="2">Monomer.</text>
</comment>
<dbReference type="GO" id="GO:0030246">
    <property type="term" value="F:carbohydrate binding"/>
    <property type="evidence" value="ECO:0007669"/>
    <property type="project" value="InterPro"/>
</dbReference>
<feature type="chain" id="PRO_5017730130" evidence="4">
    <location>
        <begin position="20"/>
        <end position="778"/>
    </location>
</feature>
<dbReference type="NCBIfam" id="TIGR01180">
    <property type="entry name" value="aman2_put"/>
    <property type="match status" value="1"/>
</dbReference>
<dbReference type="PANTHER" id="PTHR12143">
    <property type="entry name" value="PEPTIDE N-GLYCANASE PNGASE -RELATED"/>
    <property type="match status" value="1"/>
</dbReference>
<evidence type="ECO:0000256" key="1">
    <source>
        <dbReference type="ARBA" id="ARBA00001913"/>
    </source>
</evidence>
<gene>
    <name evidence="7" type="ORF">DXB65_12870</name>
</gene>
<dbReference type="InterPro" id="IPR050883">
    <property type="entry name" value="PNGase"/>
</dbReference>
<dbReference type="GO" id="GO:0000224">
    <property type="term" value="F:peptide-N4-(N-acetyl-beta-glucosaminyl)asparagine amidase activity"/>
    <property type="evidence" value="ECO:0007669"/>
    <property type="project" value="TreeGrafter"/>
</dbReference>
<feature type="domain" description="Glycosyl hydrolase family 92" evidence="5">
    <location>
        <begin position="263"/>
        <end position="761"/>
    </location>
</feature>
<dbReference type="PROSITE" id="PS51257">
    <property type="entry name" value="PROKAR_LIPOPROTEIN"/>
    <property type="match status" value="1"/>
</dbReference>
<dbReference type="InterPro" id="IPR008928">
    <property type="entry name" value="6-hairpin_glycosidase_sf"/>
</dbReference>
<dbReference type="EMBL" id="QSUL01000008">
    <property type="protein sequence ID" value="RGN34611.1"/>
    <property type="molecule type" value="Genomic_DNA"/>
</dbReference>
<evidence type="ECO:0000259" key="6">
    <source>
        <dbReference type="Pfam" id="PF17678"/>
    </source>
</evidence>
<organism evidence="7 8">
    <name type="scientific">Bacteroides oleiciplenus</name>
    <dbReference type="NCBI Taxonomy" id="626931"/>
    <lineage>
        <taxon>Bacteria</taxon>
        <taxon>Pseudomonadati</taxon>
        <taxon>Bacteroidota</taxon>
        <taxon>Bacteroidia</taxon>
        <taxon>Bacteroidales</taxon>
        <taxon>Bacteroidaceae</taxon>
        <taxon>Bacteroides</taxon>
    </lineage>
</organism>
<name>A0A3E5BAH5_9BACE</name>
<keyword evidence="3" id="KW-0106">Calcium</keyword>
<dbReference type="RefSeq" id="WP_117724485.1">
    <property type="nucleotide sequence ID" value="NZ_QSUL01000008.1"/>
</dbReference>
<dbReference type="Pfam" id="PF07971">
    <property type="entry name" value="Glyco_hydro_92"/>
    <property type="match status" value="1"/>
</dbReference>
<dbReference type="Gene3D" id="1.20.1610.10">
    <property type="entry name" value="alpha-1,2-mannosidases domains"/>
    <property type="match status" value="1"/>
</dbReference>
<dbReference type="Proteomes" id="UP000260983">
    <property type="component" value="Unassembled WGS sequence"/>
</dbReference>
<evidence type="ECO:0000256" key="4">
    <source>
        <dbReference type="SAM" id="SignalP"/>
    </source>
</evidence>
<protein>
    <submittedName>
        <fullName evidence="7">Glycoside hydrolase family 92 protein</fullName>
    </submittedName>
</protein>
<reference evidence="7 8" key="1">
    <citation type="submission" date="2018-08" db="EMBL/GenBank/DDBJ databases">
        <title>A genome reference for cultivated species of the human gut microbiota.</title>
        <authorList>
            <person name="Zou Y."/>
            <person name="Xue W."/>
            <person name="Luo G."/>
        </authorList>
    </citation>
    <scope>NUCLEOTIDE SEQUENCE [LARGE SCALE GENOMIC DNA]</scope>
    <source>
        <strain evidence="7 8">OM05-15BH</strain>
    </source>
</reference>
<dbReference type="SUPFAM" id="SSF48208">
    <property type="entry name" value="Six-hairpin glycosidases"/>
    <property type="match status" value="1"/>
</dbReference>
<proteinExistence type="predicted"/>
<keyword evidence="7" id="KW-0378">Hydrolase</keyword>
<feature type="signal peptide" evidence="4">
    <location>
        <begin position="1"/>
        <end position="19"/>
    </location>
</feature>
<evidence type="ECO:0000256" key="3">
    <source>
        <dbReference type="ARBA" id="ARBA00022837"/>
    </source>
</evidence>
<dbReference type="GO" id="GO:0005829">
    <property type="term" value="C:cytosol"/>
    <property type="evidence" value="ECO:0007669"/>
    <property type="project" value="TreeGrafter"/>
</dbReference>
<dbReference type="InterPro" id="IPR005887">
    <property type="entry name" value="GH92_a_mannosidase_put"/>
</dbReference>
<dbReference type="InterPro" id="IPR012939">
    <property type="entry name" value="Glyco_hydro_92"/>
</dbReference>
<dbReference type="InterPro" id="IPR014718">
    <property type="entry name" value="GH-type_carb-bd"/>
</dbReference>
<keyword evidence="4" id="KW-0732">Signal</keyword>
<dbReference type="Gene3D" id="2.70.98.10">
    <property type="match status" value="1"/>
</dbReference>
<dbReference type="GO" id="GO:0006516">
    <property type="term" value="P:glycoprotein catabolic process"/>
    <property type="evidence" value="ECO:0007669"/>
    <property type="project" value="TreeGrafter"/>
</dbReference>
<evidence type="ECO:0000313" key="8">
    <source>
        <dbReference type="Proteomes" id="UP000260983"/>
    </source>
</evidence>
<evidence type="ECO:0000259" key="5">
    <source>
        <dbReference type="Pfam" id="PF07971"/>
    </source>
</evidence>
<sequence>MEKRFLLSVIIFLGCSAYAQVQKPIDLVNPFIDTHRSRWFFFSSACRPFGMVNLSPDTDTKESWSSGYLYNSPNIRCFSHIHAWQMSGVAVMPTVGEFKGHLGMDVYQSAFTHEGEVAKPGYHKVKLTDYNVTVELTSTMRVGFHKYTFPKSDESYILFDIGAYLAHGPTSYAEAWKVSATEIAGWEIMERTGRRPKDTPVYFYARLSKPFDKIITWRERKISKNTNPERISGKDAGLAVQYKTEDGEVIMLQVGISYVSVEQAKKNLDAELTHWDFEGVKQDSYNEWNTWLSRIEVEGGTREQQIKLYTDLWHALLGRRVVSDADGRYMDMTTDFPRVKQVRLDSSGNPLYPHHNFDAWWGSHWSLNILWSMVYPEVMDAFCNTMVDMYKDGGLIPRGPAGGNYTYVMIGDPAASFFAAAYNKGIRNYDAELAYEGLYKNAFMGGIRDRAGYEHRKNACSGGMKYYEEQGYVPEERPGMMGMHLTGASMTLEYAYQDWCLAQMAKNMGKEEDYHFFMNRSKNYRNIWNPKTGYMQPRMVDGSWMPDFDPLELTERGGFCESNSAIYSHYVPHDMRGLIKLYGGNAKYTRKLNSNFEKSEPYGFFRTSKNKEGNWTDYGNQPGTGMAHLFNYSGAPWLSQYWVRNVKAEYGDVTPFGGYKDDEDQGQMGALGVLMAIGLFEVDGGAAAEPIYEITSPVFDKVIIHLNRKYYPGKTFEIVTENNSKKNVYIQSAKLNEKDWDKCWFYHDDFAKGGKLELKLGAKPNKKWGVKVLPPSYD</sequence>
<comment type="caution">
    <text evidence="7">The sequence shown here is derived from an EMBL/GenBank/DDBJ whole genome shotgun (WGS) entry which is preliminary data.</text>
</comment>
<dbReference type="PANTHER" id="PTHR12143:SF39">
    <property type="entry name" value="SECRETED PROTEIN"/>
    <property type="match status" value="1"/>
</dbReference>
<evidence type="ECO:0000256" key="2">
    <source>
        <dbReference type="ARBA" id="ARBA00011245"/>
    </source>
</evidence>
<comment type="cofactor">
    <cofactor evidence="1">
        <name>Ca(2+)</name>
        <dbReference type="ChEBI" id="CHEBI:29108"/>
    </cofactor>
</comment>
<dbReference type="InterPro" id="IPR041371">
    <property type="entry name" value="GH92_N"/>
</dbReference>
<dbReference type="AlphaFoldDB" id="A0A3E5BAH5"/>
<accession>A0A3E5BAH5</accession>
<feature type="domain" description="Glycosyl hydrolase family 92 N-terminal" evidence="6">
    <location>
        <begin position="27"/>
        <end position="257"/>
    </location>
</feature>
<evidence type="ECO:0000313" key="7">
    <source>
        <dbReference type="EMBL" id="RGN34611.1"/>
    </source>
</evidence>
<dbReference type="Pfam" id="PF17678">
    <property type="entry name" value="Glyco_hydro_92N"/>
    <property type="match status" value="1"/>
</dbReference>
<dbReference type="GO" id="GO:0005975">
    <property type="term" value="P:carbohydrate metabolic process"/>
    <property type="evidence" value="ECO:0007669"/>
    <property type="project" value="InterPro"/>
</dbReference>
<dbReference type="Gene3D" id="1.20.1050.60">
    <property type="entry name" value="alpha-1,2-mannosidase"/>
    <property type="match status" value="1"/>
</dbReference>
<dbReference type="Gene3D" id="3.30.2080.10">
    <property type="entry name" value="GH92 mannosidase domain"/>
    <property type="match status" value="1"/>
</dbReference>